<keyword evidence="1 6" id="KW-0378">Hydrolase</keyword>
<dbReference type="Gene3D" id="1.50.10.10">
    <property type="match status" value="1"/>
</dbReference>
<dbReference type="SUPFAM" id="SSF48208">
    <property type="entry name" value="Six-hairpin glycosidases"/>
    <property type="match status" value="1"/>
</dbReference>
<sequence>MQTTKLLTASLATAVLLTAFVPDTLIKTAFKQAEQQAQLMLSDVALAATKPAGNKPALVSPRTLDKSGDLQLVPARDWTSGFFPGELWYLFEYTDKPEWKKQAQLLTAKLENEKMNAGTHDMGFKIYCSYGNGYRLTRDPAYRDVLIQAARTLTKRFKPAAGIIRSWDHHKEVWQCPVIIDNMMNLELLFAATRLTGDSTFYRIAFTHARTTMKNHYRPDYSSYHVVDYDTLTGKVLKKNTHQGFSDESAWARGQAWGLYGYTLCYRETKDPQFLKQAEAIAHFMLNHPHMPADLVPYYDFDAPGIPNEPRDVSAAAVMASALYELSTYKSDSPYRAKADHIITSLAKQYASPVGKNHGFLLLHSTGAKTTEIDMPLIYADYYYLEALLRSKKLNEKKSLF</sequence>
<evidence type="ECO:0000313" key="7">
    <source>
        <dbReference type="Proteomes" id="UP000501802"/>
    </source>
</evidence>
<name>A0A6G9ATI6_9BACT</name>
<keyword evidence="7" id="KW-1185">Reference proteome</keyword>
<feature type="binding site" evidence="4">
    <location>
        <position position="181"/>
    </location>
    <ligand>
        <name>substrate</name>
    </ligand>
</feature>
<keyword evidence="5" id="KW-0732">Signal</keyword>
<dbReference type="PANTHER" id="PTHR36845:SF1">
    <property type="entry name" value="HYDROLASE, PUTATIVE (AFU_ORTHOLOGUE AFUA_7G05090)-RELATED"/>
    <property type="match status" value="1"/>
</dbReference>
<protein>
    <submittedName>
        <fullName evidence="6">Glucuronyl hydrolase</fullName>
    </submittedName>
</protein>
<proteinExistence type="inferred from homology"/>
<accession>A0A6G9ATI6</accession>
<dbReference type="EMBL" id="CP050063">
    <property type="protein sequence ID" value="QIP15523.1"/>
    <property type="molecule type" value="Genomic_DNA"/>
</dbReference>
<gene>
    <name evidence="6" type="ORF">G8759_24250</name>
</gene>
<dbReference type="InterPro" id="IPR012341">
    <property type="entry name" value="6hp_glycosidase-like_sf"/>
</dbReference>
<organism evidence="6 7">
    <name type="scientific">Spirosoma aureum</name>
    <dbReference type="NCBI Taxonomy" id="2692134"/>
    <lineage>
        <taxon>Bacteria</taxon>
        <taxon>Pseudomonadati</taxon>
        <taxon>Bacteroidota</taxon>
        <taxon>Cytophagia</taxon>
        <taxon>Cytophagales</taxon>
        <taxon>Cytophagaceae</taxon>
        <taxon>Spirosoma</taxon>
    </lineage>
</organism>
<comment type="similarity">
    <text evidence="2">Belongs to the glycosyl hydrolase 88 family.</text>
</comment>
<feature type="active site" description="Nucleophile" evidence="3">
    <location>
        <position position="121"/>
    </location>
</feature>
<feature type="chain" id="PRO_5026181940" evidence="5">
    <location>
        <begin position="22"/>
        <end position="401"/>
    </location>
</feature>
<dbReference type="RefSeq" id="WP_167213878.1">
    <property type="nucleotide sequence ID" value="NZ_CP050063.1"/>
</dbReference>
<dbReference type="GO" id="GO:0000272">
    <property type="term" value="P:polysaccharide catabolic process"/>
    <property type="evidence" value="ECO:0007669"/>
    <property type="project" value="TreeGrafter"/>
</dbReference>
<evidence type="ECO:0000256" key="4">
    <source>
        <dbReference type="PIRSR" id="PIRSR610905-2"/>
    </source>
</evidence>
<dbReference type="PANTHER" id="PTHR36845">
    <property type="entry name" value="HYDROLASE, PUTATIVE (AFU_ORTHOLOGUE AFUA_7G05090)-RELATED"/>
    <property type="match status" value="1"/>
</dbReference>
<dbReference type="Pfam" id="PF07470">
    <property type="entry name" value="Glyco_hydro_88"/>
    <property type="match status" value="1"/>
</dbReference>
<dbReference type="InterPro" id="IPR052369">
    <property type="entry name" value="UG_Glycosaminoglycan_Hydrolase"/>
</dbReference>
<feature type="signal peptide" evidence="5">
    <location>
        <begin position="1"/>
        <end position="21"/>
    </location>
</feature>
<feature type="binding site" evidence="4">
    <location>
        <position position="121"/>
    </location>
    <ligand>
        <name>substrate</name>
    </ligand>
</feature>
<feature type="active site" description="Proton donor" evidence="3">
    <location>
        <position position="181"/>
    </location>
</feature>
<evidence type="ECO:0000256" key="3">
    <source>
        <dbReference type="PIRSR" id="PIRSR610905-1"/>
    </source>
</evidence>
<feature type="binding site" evidence="4">
    <location>
        <position position="257"/>
    </location>
    <ligand>
        <name>substrate</name>
    </ligand>
</feature>
<evidence type="ECO:0000313" key="6">
    <source>
        <dbReference type="EMBL" id="QIP15523.1"/>
    </source>
</evidence>
<dbReference type="KEGG" id="spib:G8759_24250"/>
<dbReference type="InterPro" id="IPR010905">
    <property type="entry name" value="Glyco_hydro_88"/>
</dbReference>
<dbReference type="AlphaFoldDB" id="A0A6G9ATI6"/>
<evidence type="ECO:0000256" key="1">
    <source>
        <dbReference type="ARBA" id="ARBA00022801"/>
    </source>
</evidence>
<reference evidence="6 7" key="1">
    <citation type="submission" date="2020-03" db="EMBL/GenBank/DDBJ databases">
        <authorList>
            <person name="Kim M.K."/>
        </authorList>
    </citation>
    <scope>NUCLEOTIDE SEQUENCE [LARGE SCALE GENOMIC DNA]</scope>
    <source>
        <strain evidence="6 7">BT328</strain>
    </source>
</reference>
<evidence type="ECO:0000256" key="2">
    <source>
        <dbReference type="ARBA" id="ARBA00038358"/>
    </source>
</evidence>
<evidence type="ECO:0000256" key="5">
    <source>
        <dbReference type="SAM" id="SignalP"/>
    </source>
</evidence>
<feature type="binding site" evidence="4">
    <location>
        <position position="253"/>
    </location>
    <ligand>
        <name>substrate</name>
    </ligand>
</feature>
<dbReference type="InterPro" id="IPR008928">
    <property type="entry name" value="6-hairpin_glycosidase_sf"/>
</dbReference>
<dbReference type="GO" id="GO:0052757">
    <property type="term" value="F:chondroitin hydrolase activity"/>
    <property type="evidence" value="ECO:0007669"/>
    <property type="project" value="TreeGrafter"/>
</dbReference>
<feature type="binding site" evidence="4">
    <location>
        <position position="241"/>
    </location>
    <ligand>
        <name>substrate</name>
    </ligand>
</feature>
<dbReference type="Proteomes" id="UP000501802">
    <property type="component" value="Chromosome"/>
</dbReference>